<accession>A0A8C3JE42</accession>
<evidence type="ECO:0000313" key="1">
    <source>
        <dbReference type="Ensembl" id="ENSCPGP00000006206.1"/>
    </source>
</evidence>
<sequence length="71" mass="7974">GNYTKPCAFLLHCRLRNVPVPFSREGCPGVQLPYLFSTKQVFTVQQPQRGDQNLGPLPLSQIYGPRWTSLG</sequence>
<proteinExistence type="predicted"/>
<dbReference type="AlphaFoldDB" id="A0A8C3JE42"/>
<dbReference type="Ensembl" id="ENSCPGT00000006828.1">
    <property type="protein sequence ID" value="ENSCPGP00000006206.1"/>
    <property type="gene ID" value="ENSCPGG00000004431.1"/>
</dbReference>
<reference evidence="1" key="1">
    <citation type="submission" date="2025-08" db="UniProtKB">
        <authorList>
            <consortium name="Ensembl"/>
        </authorList>
    </citation>
    <scope>IDENTIFICATION</scope>
</reference>
<organism evidence="1 2">
    <name type="scientific">Calidris pygmaea</name>
    <name type="common">Spoon-billed sandpiper</name>
    <dbReference type="NCBI Taxonomy" id="425635"/>
    <lineage>
        <taxon>Eukaryota</taxon>
        <taxon>Metazoa</taxon>
        <taxon>Chordata</taxon>
        <taxon>Craniata</taxon>
        <taxon>Vertebrata</taxon>
        <taxon>Euteleostomi</taxon>
        <taxon>Archelosauria</taxon>
        <taxon>Archosauria</taxon>
        <taxon>Dinosauria</taxon>
        <taxon>Saurischia</taxon>
        <taxon>Theropoda</taxon>
        <taxon>Coelurosauria</taxon>
        <taxon>Aves</taxon>
        <taxon>Neognathae</taxon>
        <taxon>Neoaves</taxon>
        <taxon>Charadriiformes</taxon>
        <taxon>Scolopacidae</taxon>
        <taxon>Calidris</taxon>
    </lineage>
</organism>
<dbReference type="Proteomes" id="UP000694419">
    <property type="component" value="Unplaced"/>
</dbReference>
<keyword evidence="2" id="KW-1185">Reference proteome</keyword>
<evidence type="ECO:0000313" key="2">
    <source>
        <dbReference type="Proteomes" id="UP000694419"/>
    </source>
</evidence>
<name>A0A8C3JE42_9CHAR</name>
<reference evidence="1" key="2">
    <citation type="submission" date="2025-09" db="UniProtKB">
        <authorList>
            <consortium name="Ensembl"/>
        </authorList>
    </citation>
    <scope>IDENTIFICATION</scope>
</reference>
<protein>
    <submittedName>
        <fullName evidence="1">Uncharacterized protein</fullName>
    </submittedName>
</protein>